<evidence type="ECO:0000256" key="3">
    <source>
        <dbReference type="ARBA" id="ARBA00022614"/>
    </source>
</evidence>
<keyword evidence="3" id="KW-0433">Leucine-rich repeat</keyword>
<evidence type="ECO:0000259" key="18">
    <source>
        <dbReference type="PROSITE" id="PS50262"/>
    </source>
</evidence>
<dbReference type="InterPro" id="IPR000372">
    <property type="entry name" value="LRRNT"/>
</dbReference>
<dbReference type="PROSITE" id="PS50262">
    <property type="entry name" value="G_PROTEIN_RECEP_F1_2"/>
    <property type="match status" value="1"/>
</dbReference>
<dbReference type="InterPro" id="IPR002172">
    <property type="entry name" value="LDrepeatLR_classA_rpt"/>
</dbReference>
<feature type="disulfide bond" evidence="14">
    <location>
        <begin position="405"/>
        <end position="417"/>
    </location>
</feature>
<dbReference type="GO" id="GO:0007189">
    <property type="term" value="P:adenylate cyclase-activating G protein-coupled receptor signaling pathway"/>
    <property type="evidence" value="ECO:0007669"/>
    <property type="project" value="TreeGrafter"/>
</dbReference>
<dbReference type="GO" id="GO:0009755">
    <property type="term" value="P:hormone-mediated signaling pathway"/>
    <property type="evidence" value="ECO:0007669"/>
    <property type="project" value="TreeGrafter"/>
</dbReference>
<keyword evidence="11" id="KW-0675">Receptor</keyword>
<protein>
    <submittedName>
        <fullName evidence="20">G-protein coupled receptor GRL101-like</fullName>
    </submittedName>
</protein>
<dbReference type="InterPro" id="IPR003591">
    <property type="entry name" value="Leu-rich_rpt_typical-subtyp"/>
</dbReference>
<feature type="signal peptide" evidence="17">
    <location>
        <begin position="1"/>
        <end position="16"/>
    </location>
</feature>
<evidence type="ECO:0000256" key="12">
    <source>
        <dbReference type="ARBA" id="ARBA00023180"/>
    </source>
</evidence>
<dbReference type="PANTHER" id="PTHR24372:SF77">
    <property type="entry name" value="G-PROTEIN COUPLED RECEPTORS FAMILY 1 PROFILE DOMAIN-CONTAINING PROTEIN"/>
    <property type="match status" value="1"/>
</dbReference>
<feature type="disulfide bond" evidence="14">
    <location>
        <begin position="77"/>
        <end position="89"/>
    </location>
</feature>
<dbReference type="SMART" id="SM00369">
    <property type="entry name" value="LRR_TYP"/>
    <property type="match status" value="6"/>
</dbReference>
<dbReference type="GO" id="GO:0008528">
    <property type="term" value="F:G protein-coupled peptide receptor activity"/>
    <property type="evidence" value="ECO:0007669"/>
    <property type="project" value="TreeGrafter"/>
</dbReference>
<dbReference type="InterPro" id="IPR017452">
    <property type="entry name" value="GPCR_Rhodpsn_7TM"/>
</dbReference>
<dbReference type="PROSITE" id="PS51450">
    <property type="entry name" value="LRR"/>
    <property type="match status" value="4"/>
</dbReference>
<dbReference type="Pfam" id="PF13306">
    <property type="entry name" value="LRR_5"/>
    <property type="match status" value="1"/>
</dbReference>
<dbReference type="PRINTS" id="PR00261">
    <property type="entry name" value="LDLRECEPTOR"/>
</dbReference>
<dbReference type="PANTHER" id="PTHR24372">
    <property type="entry name" value="GLYCOPROTEIN HORMONE RECEPTOR"/>
    <property type="match status" value="1"/>
</dbReference>
<feature type="disulfide bond" evidence="14">
    <location>
        <begin position="163"/>
        <end position="181"/>
    </location>
</feature>
<organism evidence="19 20">
    <name type="scientific">Biomphalaria glabrata</name>
    <name type="common">Bloodfluke planorb</name>
    <name type="synonym">Freshwater snail</name>
    <dbReference type="NCBI Taxonomy" id="6526"/>
    <lineage>
        <taxon>Eukaryota</taxon>
        <taxon>Metazoa</taxon>
        <taxon>Spiralia</taxon>
        <taxon>Lophotrochozoa</taxon>
        <taxon>Mollusca</taxon>
        <taxon>Gastropoda</taxon>
        <taxon>Heterobranchia</taxon>
        <taxon>Euthyneura</taxon>
        <taxon>Panpulmonata</taxon>
        <taxon>Hygrophila</taxon>
        <taxon>Lymnaeoidea</taxon>
        <taxon>Planorbidae</taxon>
        <taxon>Biomphalaria</taxon>
    </lineage>
</organism>
<dbReference type="FunFam" id="1.20.1070.10:FF:000333">
    <property type="entry name" value="Relaxin receptor 1"/>
    <property type="match status" value="1"/>
</dbReference>
<dbReference type="InterPro" id="IPR036055">
    <property type="entry name" value="LDL_receptor-like_sf"/>
</dbReference>
<keyword evidence="10 14" id="KW-1015">Disulfide bond</keyword>
<feature type="disulfide bond" evidence="14">
    <location>
        <begin position="424"/>
        <end position="439"/>
    </location>
</feature>
<keyword evidence="5 17" id="KW-0732">Signal</keyword>
<dbReference type="SUPFAM" id="SSF81321">
    <property type="entry name" value="Family A G protein-coupled receptor-like"/>
    <property type="match status" value="1"/>
</dbReference>
<evidence type="ECO:0000256" key="16">
    <source>
        <dbReference type="SAM" id="Phobius"/>
    </source>
</evidence>
<feature type="transmembrane region" description="Helical" evidence="16">
    <location>
        <begin position="807"/>
        <end position="830"/>
    </location>
</feature>
<dbReference type="Gene3D" id="3.80.10.10">
    <property type="entry name" value="Ribonuclease Inhibitor"/>
    <property type="match status" value="2"/>
</dbReference>
<feature type="disulfide bond" evidence="14">
    <location>
        <begin position="136"/>
        <end position="151"/>
    </location>
</feature>
<dbReference type="Gene3D" id="4.10.400.10">
    <property type="entry name" value="Low-density Lipoprotein Receptor"/>
    <property type="match status" value="9"/>
</dbReference>
<feature type="disulfide bond" evidence="14">
    <location>
        <begin position="96"/>
        <end position="111"/>
    </location>
</feature>
<dbReference type="InterPro" id="IPR001611">
    <property type="entry name" value="Leu-rich_rpt"/>
</dbReference>
<evidence type="ECO:0000256" key="13">
    <source>
        <dbReference type="ARBA" id="ARBA00023224"/>
    </source>
</evidence>
<keyword evidence="2" id="KW-1003">Cell membrane</keyword>
<dbReference type="FunFam" id="4.10.400.10:FF:000034">
    <property type="entry name" value="Low-density lipoprotein receptor-related protein 2"/>
    <property type="match status" value="1"/>
</dbReference>
<feature type="transmembrane region" description="Helical" evidence="16">
    <location>
        <begin position="992"/>
        <end position="1018"/>
    </location>
</feature>
<dbReference type="SMART" id="SM00013">
    <property type="entry name" value="LRRNT"/>
    <property type="match status" value="1"/>
</dbReference>
<feature type="disulfide bond" evidence="14">
    <location>
        <begin position="385"/>
        <end position="400"/>
    </location>
</feature>
<sequence>MGTYLTLLAGVILVSAVYVTGETYPKYNITVVSAKCADSGLIPCDVDNVQCFHNKSRCNSVPDCDNGRDESPEFCECRGNQFRCNITHCINILSRCDGSRDCADGRDEENCESYHCLPTQFKCLSQHMCVPRDKHCDYVNDCGDNSDEQNCTMPTCDYSQFKCNSGQCVEAAKLCDGQFNCKDHSDEDPNICALHYRCQSGFYRLSKHRCNGFTDCPVSEDDEINCGKPCDASQMMCRSGRCINETNVCDFHCDCQYCEDEEGCDQTYCDLSSHFICLKANRCLHSRYICDGVDNCMDKDIGSDENFCSANITECFTALRKSGYSFPMSQMFHCKDGRCMLTRHQCNTVQECFGGDDELNCTFPACAPDEFRCGGGDCVKRHQVCNNQRDCKDWSDEKDCSQKICSADQKQCKSGHCIPSHYWCDRFPDCRDGSDERDCQYRKCLPDELTCANGQCVPLRMFCYNGTAGQNRGCRDGSNLLNCSQHTCQDPQNQFKCHRSYCIDKTQVCNNVWDCVFNYYDEQECNYICPAGSNLCICHNQEMFCDHRNLTQLPLPISKEQINKLNYQGNKLGYNLRTDSLSKGGTNMDKVIYVDLSNNLITDIPAYMFQYMYSVKTLNLADNNITEIKNVSLIGLGALTQLYLHGNAIQSLDKYSFMNLSNLITLDLSSQRITRLSPQTFVGLDSLRMLNLSGNQLKTIEDGTFYGLHNLLTLDISNNMIQNIGKRVFYNLPKLTHLITDKFKFCCLAKNVKSCLPMPDEFSSCGHLMDNYILRIFIWILGLIAFFGNVVVIGWRIRDMRGRKVHSILITNLALGDLMMGIYLLIVAVVDTYYRDVYIAHDEEWRHSALCKFAGFISTFSSELSVFTLTIITIDRLICIILPLRMTRLSVREATYTMLFIWLLVFFISVVPLMDIPYFQNFYGRSGVCLALHITPQRPPGWQFSVAIFLVLNFVSFLIIALSYVWMFLVARETRSAVRSIETKNDTAMARRMTLIVMTDFACWIPIIILGFVSLAGGNASNDVYAWIAVFVLPLNSAINPVLYTLSTAPFLMNFRSRVCRFRKSSMSQETNHSYVDERTNSYSERKSLNKSGESVRMKILRTSVKGHSSNQYLNDL</sequence>
<dbReference type="Pfam" id="PF13855">
    <property type="entry name" value="LRR_8"/>
    <property type="match status" value="1"/>
</dbReference>
<feature type="disulfide bond" evidence="14">
    <location>
        <begin position="237"/>
        <end position="255"/>
    </location>
</feature>
<dbReference type="GeneID" id="106056618"/>
<feature type="transmembrane region" description="Helical" evidence="16">
    <location>
        <begin position="772"/>
        <end position="795"/>
    </location>
</feature>
<evidence type="ECO:0000256" key="7">
    <source>
        <dbReference type="ARBA" id="ARBA00022989"/>
    </source>
</evidence>
<keyword evidence="8" id="KW-0297">G-protein coupled receptor</keyword>
<feature type="disulfide bond" evidence="14">
    <location>
        <begin position="84"/>
        <end position="102"/>
    </location>
</feature>
<feature type="disulfide bond" evidence="14">
    <location>
        <begin position="230"/>
        <end position="242"/>
    </location>
</feature>
<evidence type="ECO:0000256" key="17">
    <source>
        <dbReference type="SAM" id="SignalP"/>
    </source>
</evidence>
<dbReference type="SUPFAM" id="SSF57424">
    <property type="entry name" value="LDL receptor-like module"/>
    <property type="match status" value="6"/>
</dbReference>
<feature type="domain" description="G-protein coupled receptors family 1 profile" evidence="18">
    <location>
        <begin position="788"/>
        <end position="1044"/>
    </location>
</feature>
<comment type="subcellular location">
    <subcellularLocation>
        <location evidence="1">Cell membrane</location>
        <topology evidence="1">Multi-pass membrane protein</topology>
    </subcellularLocation>
</comment>
<feature type="disulfide bond" evidence="14">
    <location>
        <begin position="334"/>
        <end position="352"/>
    </location>
</feature>
<feature type="compositionally biased region" description="Basic and acidic residues" evidence="15">
    <location>
        <begin position="1075"/>
        <end position="1088"/>
    </location>
</feature>
<feature type="disulfide bond" evidence="14">
    <location>
        <begin position="346"/>
        <end position="361"/>
    </location>
</feature>
<feature type="disulfide bond" evidence="14">
    <location>
        <begin position="373"/>
        <end position="391"/>
    </location>
</feature>
<gene>
    <name evidence="20" type="primary">LOC106056618</name>
</gene>
<feature type="chain" id="PRO_5040807018" evidence="17">
    <location>
        <begin position="17"/>
        <end position="1117"/>
    </location>
</feature>
<feature type="disulfide bond" evidence="14">
    <location>
        <begin position="156"/>
        <end position="168"/>
    </location>
</feature>
<evidence type="ECO:0000256" key="2">
    <source>
        <dbReference type="ARBA" id="ARBA00022475"/>
    </source>
</evidence>
<feature type="transmembrane region" description="Helical" evidence="16">
    <location>
        <begin position="896"/>
        <end position="914"/>
    </location>
</feature>
<dbReference type="Pfam" id="PF00057">
    <property type="entry name" value="Ldl_recept_a"/>
    <property type="match status" value="5"/>
</dbReference>
<keyword evidence="7 16" id="KW-1133">Transmembrane helix</keyword>
<evidence type="ECO:0000256" key="11">
    <source>
        <dbReference type="ARBA" id="ARBA00023170"/>
    </source>
</evidence>
<dbReference type="Gene3D" id="1.20.1070.10">
    <property type="entry name" value="Rhodopsin 7-helix transmembrane proteins"/>
    <property type="match status" value="1"/>
</dbReference>
<dbReference type="PROSITE" id="PS50068">
    <property type="entry name" value="LDLRA_2"/>
    <property type="match status" value="10"/>
</dbReference>
<dbReference type="InterPro" id="IPR023415">
    <property type="entry name" value="LDLR_class-A_CS"/>
</dbReference>
<feature type="transmembrane region" description="Helical" evidence="16">
    <location>
        <begin position="946"/>
        <end position="971"/>
    </location>
</feature>
<dbReference type="SUPFAM" id="SSF52058">
    <property type="entry name" value="L domain-like"/>
    <property type="match status" value="1"/>
</dbReference>
<dbReference type="InterPro" id="IPR000276">
    <property type="entry name" value="GPCR_Rhodpsn"/>
</dbReference>
<dbReference type="AlphaFoldDB" id="A0A9W2Z8K6"/>
<dbReference type="Proteomes" id="UP001165740">
    <property type="component" value="Chromosome 17"/>
</dbReference>
<dbReference type="OrthoDB" id="6022531at2759"/>
<evidence type="ECO:0000256" key="4">
    <source>
        <dbReference type="ARBA" id="ARBA00022692"/>
    </source>
</evidence>
<dbReference type="GO" id="GO:0005886">
    <property type="term" value="C:plasma membrane"/>
    <property type="evidence" value="ECO:0007669"/>
    <property type="project" value="UniProtKB-SubCell"/>
</dbReference>
<comment type="caution">
    <text evidence="14">Lacks conserved residue(s) required for the propagation of feature annotation.</text>
</comment>
<dbReference type="PROSITE" id="PS01209">
    <property type="entry name" value="LDLRA_1"/>
    <property type="match status" value="4"/>
</dbReference>
<evidence type="ECO:0000256" key="5">
    <source>
        <dbReference type="ARBA" id="ARBA00022729"/>
    </source>
</evidence>
<evidence type="ECO:0000256" key="15">
    <source>
        <dbReference type="SAM" id="MobiDB-lite"/>
    </source>
</evidence>
<dbReference type="InterPro" id="IPR032675">
    <property type="entry name" value="LRR_dom_sf"/>
</dbReference>
<keyword evidence="9 16" id="KW-0472">Membrane</keyword>
<keyword evidence="4 16" id="KW-0812">Transmembrane</keyword>
<dbReference type="SMART" id="SM00192">
    <property type="entry name" value="LDLa"/>
    <property type="match status" value="12"/>
</dbReference>
<feature type="disulfide bond" evidence="14">
    <location>
        <begin position="497"/>
        <end position="515"/>
    </location>
</feature>
<evidence type="ECO:0000256" key="10">
    <source>
        <dbReference type="ARBA" id="ARBA00023157"/>
    </source>
</evidence>
<feature type="transmembrane region" description="Helical" evidence="16">
    <location>
        <begin position="1024"/>
        <end position="1046"/>
    </location>
</feature>
<evidence type="ECO:0000256" key="9">
    <source>
        <dbReference type="ARBA" id="ARBA00023136"/>
    </source>
</evidence>
<name>A0A9W2Z8K6_BIOGL</name>
<dbReference type="InterPro" id="IPR026906">
    <property type="entry name" value="LRR_5"/>
</dbReference>
<keyword evidence="6" id="KW-0677">Repeat</keyword>
<keyword evidence="19" id="KW-1185">Reference proteome</keyword>
<evidence type="ECO:0000256" key="14">
    <source>
        <dbReference type="PROSITE-ProRule" id="PRU00124"/>
    </source>
</evidence>
<dbReference type="Pfam" id="PF00001">
    <property type="entry name" value="7tm_1"/>
    <property type="match status" value="1"/>
</dbReference>
<evidence type="ECO:0000313" key="20">
    <source>
        <dbReference type="RefSeq" id="XP_055871240.1"/>
    </source>
</evidence>
<evidence type="ECO:0000256" key="1">
    <source>
        <dbReference type="ARBA" id="ARBA00004651"/>
    </source>
</evidence>
<dbReference type="CDD" id="cd00112">
    <property type="entry name" value="LDLa"/>
    <property type="match status" value="9"/>
</dbReference>
<feature type="disulfide bond" evidence="14">
    <location>
        <begin position="444"/>
        <end position="456"/>
    </location>
</feature>
<evidence type="ECO:0000256" key="8">
    <source>
        <dbReference type="ARBA" id="ARBA00023040"/>
    </source>
</evidence>
<feature type="disulfide bond" evidence="14">
    <location>
        <begin position="249"/>
        <end position="264"/>
    </location>
</feature>
<keyword evidence="12" id="KW-0325">Glycoprotein</keyword>
<dbReference type="OMA" id="WHLARIT"/>
<evidence type="ECO:0000313" key="19">
    <source>
        <dbReference type="Proteomes" id="UP001165740"/>
    </source>
</evidence>
<feature type="transmembrane region" description="Helical" evidence="16">
    <location>
        <begin position="864"/>
        <end position="884"/>
    </location>
</feature>
<feature type="disulfide bond" evidence="14">
    <location>
        <begin position="412"/>
        <end position="430"/>
    </location>
</feature>
<feature type="disulfide bond" evidence="14">
    <location>
        <begin position="366"/>
        <end position="378"/>
    </location>
</feature>
<dbReference type="CDD" id="cd15137">
    <property type="entry name" value="7tmA_Relaxin_R"/>
    <property type="match status" value="1"/>
</dbReference>
<evidence type="ECO:0000256" key="6">
    <source>
        <dbReference type="ARBA" id="ARBA00022737"/>
    </source>
</evidence>
<reference evidence="20" key="1">
    <citation type="submission" date="2025-08" db="UniProtKB">
        <authorList>
            <consortium name="RefSeq"/>
        </authorList>
    </citation>
    <scope>IDENTIFICATION</scope>
</reference>
<dbReference type="RefSeq" id="XP_055871240.1">
    <property type="nucleotide sequence ID" value="XM_056015265.1"/>
</dbReference>
<feature type="region of interest" description="Disordered" evidence="15">
    <location>
        <begin position="1071"/>
        <end position="1091"/>
    </location>
</feature>
<accession>A0A9W2Z8K6</accession>
<keyword evidence="13" id="KW-0807">Transducer</keyword>
<proteinExistence type="predicted"/>